<reference evidence="4 5" key="1">
    <citation type="submission" date="2016-08" db="EMBL/GenBank/DDBJ databases">
        <title>Complete genome sequence of Spiroplasma helicoides TABS-2 (DSM 22551).</title>
        <authorList>
            <person name="Shen W.-Y."/>
            <person name="Lo W.-S."/>
            <person name="Lai Y.-C."/>
            <person name="Kuo C.-H."/>
        </authorList>
    </citation>
    <scope>NUCLEOTIDE SEQUENCE [LARGE SCALE GENOMIC DNA]</scope>
    <source>
        <strain evidence="4 5">TABS-2</strain>
    </source>
</reference>
<dbReference type="GO" id="GO:0002100">
    <property type="term" value="P:tRNA wobble adenosine to inosine editing"/>
    <property type="evidence" value="ECO:0007669"/>
    <property type="project" value="InterPro"/>
</dbReference>
<protein>
    <submittedName>
        <fullName evidence="4">tRNA-specific adenosine deaminase</fullName>
    </submittedName>
</protein>
<dbReference type="GO" id="GO:0008270">
    <property type="term" value="F:zinc ion binding"/>
    <property type="evidence" value="ECO:0007669"/>
    <property type="project" value="InterPro"/>
</dbReference>
<name>A0A1B3SJ56_9MOLU</name>
<dbReference type="InterPro" id="IPR016193">
    <property type="entry name" value="Cytidine_deaminase-like"/>
</dbReference>
<dbReference type="EMBL" id="CP017015">
    <property type="protein sequence ID" value="AOG59961.1"/>
    <property type="molecule type" value="Genomic_DNA"/>
</dbReference>
<dbReference type="PROSITE" id="PS51747">
    <property type="entry name" value="CYT_DCMP_DEAMINASES_2"/>
    <property type="match status" value="1"/>
</dbReference>
<dbReference type="AlphaFoldDB" id="A0A1B3SJ56"/>
<dbReference type="CDD" id="cd01285">
    <property type="entry name" value="nucleoside_deaminase"/>
    <property type="match status" value="1"/>
</dbReference>
<dbReference type="Pfam" id="PF14437">
    <property type="entry name" value="MafB19-deam"/>
    <property type="match status" value="1"/>
</dbReference>
<dbReference type="KEGG" id="shj:SHELI_v1c00060"/>
<evidence type="ECO:0000256" key="1">
    <source>
        <dbReference type="ARBA" id="ARBA00022723"/>
    </source>
</evidence>
<dbReference type="GO" id="GO:0052717">
    <property type="term" value="F:tRNA-specific adenosine-34 deaminase activity"/>
    <property type="evidence" value="ECO:0007669"/>
    <property type="project" value="UniProtKB-EC"/>
</dbReference>
<feature type="domain" description="CMP/dCMP-type deaminase" evidence="3">
    <location>
        <begin position="3"/>
        <end position="124"/>
    </location>
</feature>
<evidence type="ECO:0000313" key="4">
    <source>
        <dbReference type="EMBL" id="AOG59961.1"/>
    </source>
</evidence>
<sequence length="142" mass="16387">MKSKIIDVLKKEIKKCSKSDDVPVAAAIVLDNNVIASSRNSRIKNNDILGHAEIQVINKMIKKTKSKNLSLYSLIVTLKPCLMCIAAIEQCNIKNVYYFLENEKCDYSKYKTNIIFIKEELNEDDTFKKTLKDFFKNLRNTM</sequence>
<dbReference type="STRING" id="216938.SHELI_v1c00060"/>
<evidence type="ECO:0000313" key="5">
    <source>
        <dbReference type="Proteomes" id="UP000094378"/>
    </source>
</evidence>
<proteinExistence type="predicted"/>
<dbReference type="Gene3D" id="3.40.140.10">
    <property type="entry name" value="Cytidine Deaminase, domain 2"/>
    <property type="match status" value="1"/>
</dbReference>
<dbReference type="RefSeq" id="WP_069115747.1">
    <property type="nucleotide sequence ID" value="NZ_CP017015.1"/>
</dbReference>
<dbReference type="SUPFAM" id="SSF53927">
    <property type="entry name" value="Cytidine deaminase-like"/>
    <property type="match status" value="1"/>
</dbReference>
<organism evidence="4 5">
    <name type="scientific">Spiroplasma helicoides</name>
    <dbReference type="NCBI Taxonomy" id="216938"/>
    <lineage>
        <taxon>Bacteria</taxon>
        <taxon>Bacillati</taxon>
        <taxon>Mycoplasmatota</taxon>
        <taxon>Mollicutes</taxon>
        <taxon>Entomoplasmatales</taxon>
        <taxon>Spiroplasmataceae</taxon>
        <taxon>Spiroplasma</taxon>
    </lineage>
</organism>
<dbReference type="InterPro" id="IPR058535">
    <property type="entry name" value="MafB19-deam"/>
</dbReference>
<accession>A0A1B3SJ56</accession>
<keyword evidence="2" id="KW-0862">Zinc</keyword>
<dbReference type="InterPro" id="IPR002125">
    <property type="entry name" value="CMP_dCMP_dom"/>
</dbReference>
<keyword evidence="5" id="KW-1185">Reference proteome</keyword>
<gene>
    <name evidence="4" type="primary">tadA</name>
    <name evidence="4" type="ORF">SHELI_v1c00060</name>
</gene>
<dbReference type="PROSITE" id="PS00903">
    <property type="entry name" value="CYT_DCMP_DEAMINASES_1"/>
    <property type="match status" value="1"/>
</dbReference>
<evidence type="ECO:0000259" key="3">
    <source>
        <dbReference type="PROSITE" id="PS51747"/>
    </source>
</evidence>
<dbReference type="PANTHER" id="PTHR11079:SF179">
    <property type="entry name" value="TRNA(ADENINE(34)) DEAMINASE, CHLOROPLASTIC"/>
    <property type="match status" value="1"/>
</dbReference>
<dbReference type="PANTHER" id="PTHR11079">
    <property type="entry name" value="CYTOSINE DEAMINASE FAMILY MEMBER"/>
    <property type="match status" value="1"/>
</dbReference>
<evidence type="ECO:0000256" key="2">
    <source>
        <dbReference type="ARBA" id="ARBA00022833"/>
    </source>
</evidence>
<dbReference type="Proteomes" id="UP000094378">
    <property type="component" value="Chromosome"/>
</dbReference>
<keyword evidence="1" id="KW-0479">Metal-binding</keyword>
<dbReference type="InterPro" id="IPR016192">
    <property type="entry name" value="APOBEC/CMP_deaminase_Zn-bd"/>
</dbReference>